<organism evidence="1 2">
    <name type="scientific">Congregibacter litoralis KT71</name>
    <dbReference type="NCBI Taxonomy" id="314285"/>
    <lineage>
        <taxon>Bacteria</taxon>
        <taxon>Pseudomonadati</taxon>
        <taxon>Pseudomonadota</taxon>
        <taxon>Gammaproteobacteria</taxon>
        <taxon>Cellvibrionales</taxon>
        <taxon>Halieaceae</taxon>
        <taxon>Congregibacter</taxon>
    </lineage>
</organism>
<proteinExistence type="predicted"/>
<evidence type="ECO:0000313" key="1">
    <source>
        <dbReference type="EMBL" id="EAQ96232.2"/>
    </source>
</evidence>
<dbReference type="Proteomes" id="UP000019205">
    <property type="component" value="Chromosome"/>
</dbReference>
<sequence length="280" mass="31063">MTVISARRWTTGTTRLPTGLLTVVASTLITALPLTTLGITAQSLVSTAAQAQTPGAQEAPKELRALTPYDAVYKTSTSGLSIKLRRSLTMDANGDCKLTSEGKLLVAGISEVSLFTLDGENIQPRSYVYQLSGPVSRRREVHFDNDSQVIRSLYKKEWYELPKTGDTLDRMSQQEQLRLSLLNDPTPKDDILFHVADGRKVKEYRLLYAGEERLETPMGWVNTLHFERDHDDPDRQSGVWIAPEWDYLMVRTVHIEDGKTIEANLISAEIAGTAVAGANS</sequence>
<evidence type="ECO:0000313" key="2">
    <source>
        <dbReference type="Proteomes" id="UP000019205"/>
    </source>
</evidence>
<comment type="caution">
    <text evidence="1">The sequence shown here is derived from an EMBL/GenBank/DDBJ whole genome shotgun (WGS) entry which is preliminary data.</text>
</comment>
<dbReference type="OrthoDB" id="6007799at2"/>
<dbReference type="RefSeq" id="WP_023660424.1">
    <property type="nucleotide sequence ID" value="NZ_CM002299.1"/>
</dbReference>
<accession>A4ACL8</accession>
<dbReference type="EMBL" id="AAOA02000005">
    <property type="protein sequence ID" value="EAQ96232.2"/>
    <property type="molecule type" value="Genomic_DNA"/>
</dbReference>
<dbReference type="AlphaFoldDB" id="A4ACL8"/>
<reference evidence="1 2" key="1">
    <citation type="journal article" date="2007" name="Proc. Natl. Acad. Sci. U.S.A.">
        <title>Characterization of a marine gammaproteobacterium capable of aerobic anoxygenic photosynthesis.</title>
        <authorList>
            <person name="Fuchs B.M."/>
            <person name="Spring S."/>
            <person name="Teeling H."/>
            <person name="Quast C."/>
            <person name="Wulf J."/>
            <person name="Schattenhofer M."/>
            <person name="Yan S."/>
            <person name="Ferriera S."/>
            <person name="Johnson J."/>
            <person name="Glockner F.O."/>
            <person name="Amann R."/>
        </authorList>
    </citation>
    <scope>NUCLEOTIDE SEQUENCE [LARGE SCALE GENOMIC DNA]</scope>
    <source>
        <strain evidence="1">KT71</strain>
    </source>
</reference>
<protein>
    <recommendedName>
        <fullName evidence="3">DUF3108 domain-containing protein</fullName>
    </recommendedName>
</protein>
<gene>
    <name evidence="1" type="ORF">KT71_19243</name>
</gene>
<dbReference type="Pfam" id="PF11306">
    <property type="entry name" value="DUF3108"/>
    <property type="match status" value="1"/>
</dbReference>
<dbReference type="eggNOG" id="ENOG5033G4I">
    <property type="taxonomic scope" value="Bacteria"/>
</dbReference>
<keyword evidence="2" id="KW-1185">Reference proteome</keyword>
<evidence type="ECO:0008006" key="3">
    <source>
        <dbReference type="Google" id="ProtNLM"/>
    </source>
</evidence>
<dbReference type="STRING" id="314285.KT71_19243"/>
<dbReference type="HOGENOM" id="CLU_063619_2_1_6"/>
<name>A4ACL8_9GAMM</name>
<dbReference type="InterPro" id="IPR021457">
    <property type="entry name" value="DUF3108"/>
</dbReference>
<reference evidence="1 2" key="2">
    <citation type="journal article" date="2009" name="PLoS ONE">
        <title>The photosynthetic apparatus and its regulation in the aerobic gammaproteobacterium Congregibacter litoralis gen. nov., sp. nov.</title>
        <authorList>
            <person name="Spring S."/>
            <person name="Lunsdorf H."/>
            <person name="Fuchs B.M."/>
            <person name="Tindall B.J."/>
        </authorList>
    </citation>
    <scope>NUCLEOTIDE SEQUENCE [LARGE SCALE GENOMIC DNA]</scope>
    <source>
        <strain evidence="1">KT71</strain>
    </source>
</reference>